<evidence type="ECO:0000313" key="3">
    <source>
        <dbReference type="EMBL" id="MBW4662520.1"/>
    </source>
</evidence>
<organism evidence="3 4">
    <name type="scientific">Drouetiella hepatica Uher 2000/2452</name>
    <dbReference type="NCBI Taxonomy" id="904376"/>
    <lineage>
        <taxon>Bacteria</taxon>
        <taxon>Bacillati</taxon>
        <taxon>Cyanobacteriota</taxon>
        <taxon>Cyanophyceae</taxon>
        <taxon>Oculatellales</taxon>
        <taxon>Oculatellaceae</taxon>
        <taxon>Drouetiella</taxon>
    </lineage>
</organism>
<feature type="signal peptide" evidence="2">
    <location>
        <begin position="1"/>
        <end position="29"/>
    </location>
</feature>
<sequence>MKPSIKFLLQFTLTLALALNPFSRFTLQAAPLPRLASISYTPPPPPPDRGAPGSRGEGASRGCVAGSQPLMALVPEQTLSAAGATPITQVWGLTSADHPRFWFFMPYEPTQMRAIEFVLQNSQDQTIYRTPIPAPSAPGIVSVNLPSTVSGLEMNQQYHWFFKVRAVCEPNQTMTLDYVEGWIQRTHLEQGLRDRLTQATPRQQAALYAENGIWYDALNTLAELKLTQPEDGAIAQDWTDLLKSVELEDLATQPLIR</sequence>
<name>A0A951QIR8_9CYAN</name>
<feature type="chain" id="PRO_5037947736" evidence="2">
    <location>
        <begin position="30"/>
        <end position="257"/>
    </location>
</feature>
<keyword evidence="2" id="KW-0732">Signal</keyword>
<evidence type="ECO:0000256" key="2">
    <source>
        <dbReference type="SAM" id="SignalP"/>
    </source>
</evidence>
<reference evidence="3" key="2">
    <citation type="journal article" date="2022" name="Microbiol. Resour. Announc.">
        <title>Metagenome Sequencing to Explore Phylogenomics of Terrestrial Cyanobacteria.</title>
        <authorList>
            <person name="Ward R.D."/>
            <person name="Stajich J.E."/>
            <person name="Johansen J.R."/>
            <person name="Huntemann M."/>
            <person name="Clum A."/>
            <person name="Foster B."/>
            <person name="Foster B."/>
            <person name="Roux S."/>
            <person name="Palaniappan K."/>
            <person name="Varghese N."/>
            <person name="Mukherjee S."/>
            <person name="Reddy T.B.K."/>
            <person name="Daum C."/>
            <person name="Copeland A."/>
            <person name="Chen I.A."/>
            <person name="Ivanova N.N."/>
            <person name="Kyrpides N.C."/>
            <person name="Shapiro N."/>
            <person name="Eloe-Fadrosh E.A."/>
            <person name="Pietrasiak N."/>
        </authorList>
    </citation>
    <scope>NUCLEOTIDE SEQUENCE</scope>
    <source>
        <strain evidence="3">UHER 2000/2452</strain>
    </source>
</reference>
<evidence type="ECO:0000313" key="4">
    <source>
        <dbReference type="Proteomes" id="UP000757435"/>
    </source>
</evidence>
<dbReference type="AlphaFoldDB" id="A0A951QIR8"/>
<comment type="caution">
    <text evidence="3">The sequence shown here is derived from an EMBL/GenBank/DDBJ whole genome shotgun (WGS) entry which is preliminary data.</text>
</comment>
<dbReference type="InterPro" id="IPR010328">
    <property type="entry name" value="DUF928"/>
</dbReference>
<feature type="region of interest" description="Disordered" evidence="1">
    <location>
        <begin position="38"/>
        <end position="62"/>
    </location>
</feature>
<accession>A0A951QIR8</accession>
<gene>
    <name evidence="3" type="ORF">KME15_28070</name>
</gene>
<evidence type="ECO:0000256" key="1">
    <source>
        <dbReference type="SAM" id="MobiDB-lite"/>
    </source>
</evidence>
<dbReference type="Proteomes" id="UP000757435">
    <property type="component" value="Unassembled WGS sequence"/>
</dbReference>
<dbReference type="EMBL" id="JAHHHD010000081">
    <property type="protein sequence ID" value="MBW4662520.1"/>
    <property type="molecule type" value="Genomic_DNA"/>
</dbReference>
<protein>
    <submittedName>
        <fullName evidence="3">DUF928 domain-containing protein</fullName>
    </submittedName>
</protein>
<reference evidence="3" key="1">
    <citation type="submission" date="2021-05" db="EMBL/GenBank/DDBJ databases">
        <authorList>
            <person name="Pietrasiak N."/>
            <person name="Ward R."/>
            <person name="Stajich J.E."/>
            <person name="Kurbessoian T."/>
        </authorList>
    </citation>
    <scope>NUCLEOTIDE SEQUENCE</scope>
    <source>
        <strain evidence="3">UHER 2000/2452</strain>
    </source>
</reference>
<dbReference type="Pfam" id="PF06051">
    <property type="entry name" value="DUF928"/>
    <property type="match status" value="1"/>
</dbReference>
<proteinExistence type="predicted"/>